<feature type="chain" id="PRO_5044875713" evidence="2">
    <location>
        <begin position="20"/>
        <end position="137"/>
    </location>
</feature>
<feature type="region of interest" description="Disordered" evidence="1">
    <location>
        <begin position="45"/>
        <end position="80"/>
    </location>
</feature>
<gene>
    <name evidence="3" type="ORF">ACHAXA_008985</name>
</gene>
<evidence type="ECO:0000256" key="1">
    <source>
        <dbReference type="SAM" id="MobiDB-lite"/>
    </source>
</evidence>
<evidence type="ECO:0000256" key="2">
    <source>
        <dbReference type="SAM" id="SignalP"/>
    </source>
</evidence>
<keyword evidence="2" id="KW-0732">Signal</keyword>
<organism evidence="3 4">
    <name type="scientific">Cyclostephanos tholiformis</name>
    <dbReference type="NCBI Taxonomy" id="382380"/>
    <lineage>
        <taxon>Eukaryota</taxon>
        <taxon>Sar</taxon>
        <taxon>Stramenopiles</taxon>
        <taxon>Ochrophyta</taxon>
        <taxon>Bacillariophyta</taxon>
        <taxon>Coscinodiscophyceae</taxon>
        <taxon>Thalassiosirophycidae</taxon>
        <taxon>Stephanodiscales</taxon>
        <taxon>Stephanodiscaceae</taxon>
        <taxon>Cyclostephanos</taxon>
    </lineage>
</organism>
<dbReference type="EMBL" id="JALLPB020000273">
    <property type="protein sequence ID" value="KAL3811226.1"/>
    <property type="molecule type" value="Genomic_DNA"/>
</dbReference>
<feature type="signal peptide" evidence="2">
    <location>
        <begin position="1"/>
        <end position="19"/>
    </location>
</feature>
<dbReference type="Proteomes" id="UP001530377">
    <property type="component" value="Unassembled WGS sequence"/>
</dbReference>
<evidence type="ECO:0000313" key="4">
    <source>
        <dbReference type="Proteomes" id="UP001530377"/>
    </source>
</evidence>
<evidence type="ECO:0000313" key="3">
    <source>
        <dbReference type="EMBL" id="KAL3811226.1"/>
    </source>
</evidence>
<proteinExistence type="predicted"/>
<protein>
    <submittedName>
        <fullName evidence="3">Uncharacterized protein</fullName>
    </submittedName>
</protein>
<sequence>MKNTCLAVVLLALPNPVGAFTTAGRSAVWPVGRFRLILSTQGGGWDGPSPGGWDNDDYLNGLGGGGGGGGGGGSTNEDYGYEQRRVVPENGMTDEEITMMAMRAAQYYNTDAPIEEVYAYRGRVRQQCGHGRGGESI</sequence>
<keyword evidence="4" id="KW-1185">Reference proteome</keyword>
<name>A0ABD3RKY5_9STRA</name>
<reference evidence="3 4" key="1">
    <citation type="submission" date="2024-10" db="EMBL/GenBank/DDBJ databases">
        <title>Updated reference genomes for cyclostephanoid diatoms.</title>
        <authorList>
            <person name="Roberts W.R."/>
            <person name="Alverson A.J."/>
        </authorList>
    </citation>
    <scope>NUCLEOTIDE SEQUENCE [LARGE SCALE GENOMIC DNA]</scope>
    <source>
        <strain evidence="3 4">AJA228-03</strain>
    </source>
</reference>
<feature type="compositionally biased region" description="Gly residues" evidence="1">
    <location>
        <begin position="61"/>
        <end position="74"/>
    </location>
</feature>
<accession>A0ABD3RKY5</accession>
<dbReference type="AlphaFoldDB" id="A0ABD3RKY5"/>
<comment type="caution">
    <text evidence="3">The sequence shown here is derived from an EMBL/GenBank/DDBJ whole genome shotgun (WGS) entry which is preliminary data.</text>
</comment>